<feature type="transmembrane region" description="Helical" evidence="1">
    <location>
        <begin position="167"/>
        <end position="185"/>
    </location>
</feature>
<accession>A0A9W8CX08</accession>
<feature type="non-terminal residue" evidence="2">
    <location>
        <position position="1"/>
    </location>
</feature>
<keyword evidence="1" id="KW-0812">Transmembrane</keyword>
<dbReference type="AlphaFoldDB" id="A0A9W8CX08"/>
<proteinExistence type="predicted"/>
<sequence>MSVLEAIAASRVPVEEMSKADFLVHLSAERPMLIAFYESGDALSESAVGELEAFAVQVATHHPDLHLRKVNHRNNPYLTARMLLTEIPELHLLLKDEGSEWTSYKIEIGDEPGALAEFMDSQRWRTQAPVGGSAQMFCSPFNACGKTLAVIAEMGHALEAVLPLPRWLALIVIPAMITLVGRFIIQG</sequence>
<keyword evidence="1" id="KW-1133">Transmembrane helix</keyword>
<gene>
    <name evidence="2" type="ORF">LPJ61_005026</name>
</gene>
<reference evidence="2" key="1">
    <citation type="submission" date="2022-07" db="EMBL/GenBank/DDBJ databases">
        <title>Phylogenomic reconstructions and comparative analyses of Kickxellomycotina fungi.</title>
        <authorList>
            <person name="Reynolds N.K."/>
            <person name="Stajich J.E."/>
            <person name="Barry K."/>
            <person name="Grigoriev I.V."/>
            <person name="Crous P."/>
            <person name="Smith M.E."/>
        </authorList>
    </citation>
    <scope>NUCLEOTIDE SEQUENCE</scope>
    <source>
        <strain evidence="2">BCRC 34381</strain>
    </source>
</reference>
<dbReference type="OrthoDB" id="5590910at2759"/>
<organism evidence="2 3">
    <name type="scientific">Coemansia biformis</name>
    <dbReference type="NCBI Taxonomy" id="1286918"/>
    <lineage>
        <taxon>Eukaryota</taxon>
        <taxon>Fungi</taxon>
        <taxon>Fungi incertae sedis</taxon>
        <taxon>Zoopagomycota</taxon>
        <taxon>Kickxellomycotina</taxon>
        <taxon>Kickxellomycetes</taxon>
        <taxon>Kickxellales</taxon>
        <taxon>Kickxellaceae</taxon>
        <taxon>Coemansia</taxon>
    </lineage>
</organism>
<keyword evidence="1" id="KW-0472">Membrane</keyword>
<evidence type="ECO:0000313" key="2">
    <source>
        <dbReference type="EMBL" id="KAJ1726675.1"/>
    </source>
</evidence>
<name>A0A9W8CX08_9FUNG</name>
<dbReference type="EMBL" id="JANBOI010001428">
    <property type="protein sequence ID" value="KAJ1726675.1"/>
    <property type="molecule type" value="Genomic_DNA"/>
</dbReference>
<dbReference type="Proteomes" id="UP001143981">
    <property type="component" value="Unassembled WGS sequence"/>
</dbReference>
<keyword evidence="3" id="KW-1185">Reference proteome</keyword>
<evidence type="ECO:0000313" key="3">
    <source>
        <dbReference type="Proteomes" id="UP001143981"/>
    </source>
</evidence>
<evidence type="ECO:0008006" key="4">
    <source>
        <dbReference type="Google" id="ProtNLM"/>
    </source>
</evidence>
<protein>
    <recommendedName>
        <fullName evidence="4">Thioredoxin-like protein</fullName>
    </recommendedName>
</protein>
<evidence type="ECO:0000256" key="1">
    <source>
        <dbReference type="SAM" id="Phobius"/>
    </source>
</evidence>
<comment type="caution">
    <text evidence="2">The sequence shown here is derived from an EMBL/GenBank/DDBJ whole genome shotgun (WGS) entry which is preliminary data.</text>
</comment>